<evidence type="ECO:0000259" key="3">
    <source>
        <dbReference type="PROSITE" id="PS51186"/>
    </source>
</evidence>
<dbReference type="CDD" id="cd04301">
    <property type="entry name" value="NAT_SF"/>
    <property type="match status" value="1"/>
</dbReference>
<dbReference type="InterPro" id="IPR016181">
    <property type="entry name" value="Acyl_CoA_acyltransferase"/>
</dbReference>
<dbReference type="RefSeq" id="WP_165120363.1">
    <property type="nucleotide sequence ID" value="NZ_JAAKZG010000012.1"/>
</dbReference>
<dbReference type="Gene3D" id="3.40.630.30">
    <property type="match status" value="1"/>
</dbReference>
<dbReference type="PANTHER" id="PTHR43877">
    <property type="entry name" value="AMINOALKYLPHOSPHONATE N-ACETYLTRANSFERASE-RELATED-RELATED"/>
    <property type="match status" value="1"/>
</dbReference>
<name>A0A7C9RAT9_9HYPH</name>
<proteinExistence type="predicted"/>
<dbReference type="SUPFAM" id="SSF55729">
    <property type="entry name" value="Acyl-CoA N-acyltransferases (Nat)"/>
    <property type="match status" value="1"/>
</dbReference>
<dbReference type="PROSITE" id="PS51186">
    <property type="entry name" value="GNAT"/>
    <property type="match status" value="1"/>
</dbReference>
<dbReference type="Proteomes" id="UP000481252">
    <property type="component" value="Unassembled WGS sequence"/>
</dbReference>
<sequence>MSDGRINVRRARAGDTVALKEILRDTFENTWLPHITPASAERYVHSDIGGHYVDEHGQDFAVAEIDGKLAGLVHWQDDFIEALHVSTQYQGRGVGRNLLDHAEAMIRSAGFPQARLETDTFNEQAQAVYKARGYEEKGRYPDDEWDSGFTTVLFVKQFA</sequence>
<dbReference type="PANTHER" id="PTHR43877:SF2">
    <property type="entry name" value="AMINOALKYLPHOSPHONATE N-ACETYLTRANSFERASE-RELATED"/>
    <property type="match status" value="1"/>
</dbReference>
<evidence type="ECO:0000256" key="1">
    <source>
        <dbReference type="ARBA" id="ARBA00022679"/>
    </source>
</evidence>
<dbReference type="InterPro" id="IPR000182">
    <property type="entry name" value="GNAT_dom"/>
</dbReference>
<gene>
    <name evidence="4" type="ORF">G6N74_23110</name>
</gene>
<dbReference type="EMBL" id="JAAKZG010000012">
    <property type="protein sequence ID" value="NGN43959.1"/>
    <property type="molecule type" value="Genomic_DNA"/>
</dbReference>
<evidence type="ECO:0000313" key="5">
    <source>
        <dbReference type="Proteomes" id="UP000481252"/>
    </source>
</evidence>
<dbReference type="InterPro" id="IPR050832">
    <property type="entry name" value="Bact_Acetyltransf"/>
</dbReference>
<keyword evidence="2" id="KW-0012">Acyltransferase</keyword>
<organism evidence="4 5">
    <name type="scientific">Mesorhizobium zhangyense</name>
    <dbReference type="NCBI Taxonomy" id="1776730"/>
    <lineage>
        <taxon>Bacteria</taxon>
        <taxon>Pseudomonadati</taxon>
        <taxon>Pseudomonadota</taxon>
        <taxon>Alphaproteobacteria</taxon>
        <taxon>Hyphomicrobiales</taxon>
        <taxon>Phyllobacteriaceae</taxon>
        <taxon>Mesorhizobium</taxon>
    </lineage>
</organism>
<dbReference type="GO" id="GO:0016747">
    <property type="term" value="F:acyltransferase activity, transferring groups other than amino-acyl groups"/>
    <property type="evidence" value="ECO:0007669"/>
    <property type="project" value="InterPro"/>
</dbReference>
<keyword evidence="5" id="KW-1185">Reference proteome</keyword>
<feature type="domain" description="N-acetyltransferase" evidence="3">
    <location>
        <begin position="6"/>
        <end position="159"/>
    </location>
</feature>
<protein>
    <submittedName>
        <fullName evidence="4">GNAT family N-acetyltransferase</fullName>
    </submittedName>
</protein>
<accession>A0A7C9RAT9</accession>
<dbReference type="AlphaFoldDB" id="A0A7C9RAT9"/>
<keyword evidence="1 4" id="KW-0808">Transferase</keyword>
<evidence type="ECO:0000256" key="2">
    <source>
        <dbReference type="ARBA" id="ARBA00023315"/>
    </source>
</evidence>
<evidence type="ECO:0000313" key="4">
    <source>
        <dbReference type="EMBL" id="NGN43959.1"/>
    </source>
</evidence>
<dbReference type="Pfam" id="PF00583">
    <property type="entry name" value="Acetyltransf_1"/>
    <property type="match status" value="1"/>
</dbReference>
<comment type="caution">
    <text evidence="4">The sequence shown here is derived from an EMBL/GenBank/DDBJ whole genome shotgun (WGS) entry which is preliminary data.</text>
</comment>
<reference evidence="4 5" key="1">
    <citation type="submission" date="2020-02" db="EMBL/GenBank/DDBJ databases">
        <title>Genome sequence of the type strain CGMCC 1.15528 of Mesorhizobium zhangyense.</title>
        <authorList>
            <person name="Gao J."/>
            <person name="Sun J."/>
        </authorList>
    </citation>
    <scope>NUCLEOTIDE SEQUENCE [LARGE SCALE GENOMIC DNA]</scope>
    <source>
        <strain evidence="4 5">CGMCC 1.15528</strain>
    </source>
</reference>